<evidence type="ECO:0000313" key="3">
    <source>
        <dbReference type="Proteomes" id="UP000070121"/>
    </source>
</evidence>
<keyword evidence="3" id="KW-1185">Reference proteome</keyword>
<proteinExistence type="predicted"/>
<comment type="caution">
    <text evidence="2">The sequence shown here is derived from an EMBL/GenBank/DDBJ whole genome shotgun (WGS) entry which is preliminary data.</text>
</comment>
<dbReference type="Proteomes" id="UP000070121">
    <property type="component" value="Unassembled WGS sequence"/>
</dbReference>
<gene>
    <name evidence="2" type="ORF">CSAL01_07678</name>
</gene>
<organism evidence="2 3">
    <name type="scientific">Colletotrichum salicis</name>
    <dbReference type="NCBI Taxonomy" id="1209931"/>
    <lineage>
        <taxon>Eukaryota</taxon>
        <taxon>Fungi</taxon>
        <taxon>Dikarya</taxon>
        <taxon>Ascomycota</taxon>
        <taxon>Pezizomycotina</taxon>
        <taxon>Sordariomycetes</taxon>
        <taxon>Hypocreomycetidae</taxon>
        <taxon>Glomerellales</taxon>
        <taxon>Glomerellaceae</taxon>
        <taxon>Colletotrichum</taxon>
        <taxon>Colletotrichum acutatum species complex</taxon>
    </lineage>
</organism>
<evidence type="ECO:0000256" key="1">
    <source>
        <dbReference type="SAM" id="MobiDB-lite"/>
    </source>
</evidence>
<dbReference type="AlphaFoldDB" id="A0A135RVE4"/>
<reference evidence="2 3" key="1">
    <citation type="submission" date="2014-02" db="EMBL/GenBank/DDBJ databases">
        <title>The genome sequence of Colletotrichum salicis CBS 607.94.</title>
        <authorList>
            <person name="Baroncelli R."/>
            <person name="Thon M.R."/>
        </authorList>
    </citation>
    <scope>NUCLEOTIDE SEQUENCE [LARGE SCALE GENOMIC DNA]</scope>
    <source>
        <strain evidence="2 3">CBS 607.94</strain>
    </source>
</reference>
<sequence length="83" mass="9022">MILSLSLSQPSKQLQLTCPPQSIAVFYYIEADKMKFNLLALAAIVSLAMAAPVPNDAVTDTFPGGKPWKRDEAGTDTLPGRDW</sequence>
<evidence type="ECO:0000313" key="2">
    <source>
        <dbReference type="EMBL" id="KXH27529.1"/>
    </source>
</evidence>
<protein>
    <submittedName>
        <fullName evidence="2">Uncharacterized protein</fullName>
    </submittedName>
</protein>
<feature type="compositionally biased region" description="Basic and acidic residues" evidence="1">
    <location>
        <begin position="68"/>
        <end position="83"/>
    </location>
</feature>
<accession>A0A135RVE4</accession>
<dbReference type="EMBL" id="JFFI01002663">
    <property type="protein sequence ID" value="KXH27529.1"/>
    <property type="molecule type" value="Genomic_DNA"/>
</dbReference>
<name>A0A135RVE4_9PEZI</name>
<feature type="region of interest" description="Disordered" evidence="1">
    <location>
        <begin position="60"/>
        <end position="83"/>
    </location>
</feature>